<evidence type="ECO:0000313" key="1">
    <source>
        <dbReference type="EMBL" id="OGM19904.1"/>
    </source>
</evidence>
<dbReference type="EMBL" id="MGGD01000051">
    <property type="protein sequence ID" value="OGM19904.1"/>
    <property type="molecule type" value="Genomic_DNA"/>
</dbReference>
<comment type="caution">
    <text evidence="1">The sequence shown here is derived from an EMBL/GenBank/DDBJ whole genome shotgun (WGS) entry which is preliminary data.</text>
</comment>
<reference evidence="1 2" key="1">
    <citation type="journal article" date="2016" name="Nat. Commun.">
        <title>Thousands of microbial genomes shed light on interconnected biogeochemical processes in an aquifer system.</title>
        <authorList>
            <person name="Anantharaman K."/>
            <person name="Brown C.T."/>
            <person name="Hug L.A."/>
            <person name="Sharon I."/>
            <person name="Castelle C.J."/>
            <person name="Probst A.J."/>
            <person name="Thomas B.C."/>
            <person name="Singh A."/>
            <person name="Wilkins M.J."/>
            <person name="Karaoz U."/>
            <person name="Brodie E.L."/>
            <person name="Williams K.H."/>
            <person name="Hubbard S.S."/>
            <person name="Banfield J.F."/>
        </authorList>
    </citation>
    <scope>NUCLEOTIDE SEQUENCE [LARGE SCALE GENOMIC DNA]</scope>
</reference>
<dbReference type="AlphaFoldDB" id="A0A1F7XXX2"/>
<proteinExistence type="predicted"/>
<evidence type="ECO:0000313" key="2">
    <source>
        <dbReference type="Proteomes" id="UP000176741"/>
    </source>
</evidence>
<gene>
    <name evidence="1" type="ORF">A2771_02275</name>
</gene>
<dbReference type="Proteomes" id="UP000176741">
    <property type="component" value="Unassembled WGS sequence"/>
</dbReference>
<accession>A0A1F7XXX2</accession>
<organism evidence="1 2">
    <name type="scientific">Candidatus Woesebacteria bacterium RIFCSPHIGHO2_01_FULL_38_26b</name>
    <dbReference type="NCBI Taxonomy" id="1802491"/>
    <lineage>
        <taxon>Bacteria</taxon>
        <taxon>Candidatus Woeseibacteriota</taxon>
    </lineage>
</organism>
<sequence>MPEVVNKTSNQAVKKATGKDRDEWIKFLDKLGAVDYIKTGSQGACINSNICNIFNKNIVYVFGSESFLRLWMLYVRFPSESFKFRNWC</sequence>
<name>A0A1F7XXX2_9BACT</name>
<protein>
    <submittedName>
        <fullName evidence="1">Uncharacterized protein</fullName>
    </submittedName>
</protein>